<dbReference type="EMBL" id="JAALDK010000001">
    <property type="protein sequence ID" value="NUY03224.1"/>
    <property type="molecule type" value="Genomic_DNA"/>
</dbReference>
<dbReference type="RefSeq" id="WP_376776888.1">
    <property type="nucleotide sequence ID" value="NZ_JAALDK010000001.1"/>
</dbReference>
<evidence type="ECO:0000259" key="1">
    <source>
        <dbReference type="Pfam" id="PF13018"/>
    </source>
</evidence>
<sequence>MNKDNYRLIFSSLRNMLVAAAETATATGRQAGQSSVCCCLVARYR</sequence>
<name>A0A7Y6K3K3_9BURK</name>
<dbReference type="Proteomes" id="UP000594380">
    <property type="component" value="Unassembled WGS sequence"/>
</dbReference>
<evidence type="ECO:0000313" key="2">
    <source>
        <dbReference type="EMBL" id="NUY03224.1"/>
    </source>
</evidence>
<dbReference type="InterPro" id="IPR024973">
    <property type="entry name" value="ESPR"/>
</dbReference>
<proteinExistence type="predicted"/>
<dbReference type="AlphaFoldDB" id="A0A7Y6K3K3"/>
<dbReference type="GeneID" id="301107524"/>
<protein>
    <recommendedName>
        <fullName evidence="1">ESPR domain-containing protein</fullName>
    </recommendedName>
</protein>
<organism evidence="2 3">
    <name type="scientific">Paraburkholderia youngii</name>
    <dbReference type="NCBI Taxonomy" id="2782701"/>
    <lineage>
        <taxon>Bacteria</taxon>
        <taxon>Pseudomonadati</taxon>
        <taxon>Pseudomonadota</taxon>
        <taxon>Betaproteobacteria</taxon>
        <taxon>Burkholderiales</taxon>
        <taxon>Burkholderiaceae</taxon>
        <taxon>Paraburkholderia</taxon>
    </lineage>
</organism>
<reference evidence="2 3" key="1">
    <citation type="submission" date="2020-02" db="EMBL/GenBank/DDBJ databases">
        <title>Paraburkholderia simonii sp. nov. and Paraburkholderia youngii sp. nov. Brazilian and Mexican Mimosa-associated rhizobia.</title>
        <authorList>
            <person name="Mavima L."/>
            <person name="Beukes C.W."/>
            <person name="Chan W.Y."/>
            <person name="Palmer M."/>
            <person name="De Meyer S.E."/>
            <person name="James E.K."/>
            <person name="Venter S.N."/>
            <person name="Steenkamp E.T."/>
        </authorList>
    </citation>
    <scope>NUCLEOTIDE SEQUENCE [LARGE SCALE GENOMIC DNA]</scope>
    <source>
        <strain evidence="2 3">JPY169</strain>
    </source>
</reference>
<gene>
    <name evidence="2" type="ORF">G5S42_26765</name>
</gene>
<accession>A0A7Y6K3K3</accession>
<feature type="domain" description="ESPR" evidence="1">
    <location>
        <begin position="1"/>
        <end position="37"/>
    </location>
</feature>
<comment type="caution">
    <text evidence="2">The sequence shown here is derived from an EMBL/GenBank/DDBJ whole genome shotgun (WGS) entry which is preliminary data.</text>
</comment>
<evidence type="ECO:0000313" key="3">
    <source>
        <dbReference type="Proteomes" id="UP000594380"/>
    </source>
</evidence>
<dbReference type="Pfam" id="PF13018">
    <property type="entry name" value="ESPR"/>
    <property type="match status" value="1"/>
</dbReference>